<dbReference type="AlphaFoldDB" id="A0A1I0GRH4"/>
<dbReference type="OrthoDB" id="1098018at2"/>
<dbReference type="Proteomes" id="UP000198558">
    <property type="component" value="Unassembled WGS sequence"/>
</dbReference>
<dbReference type="Gene3D" id="1.20.1270.90">
    <property type="entry name" value="AF1782-like"/>
    <property type="match status" value="2"/>
</dbReference>
<dbReference type="SUPFAM" id="SSF51445">
    <property type="entry name" value="(Trans)glycosidases"/>
    <property type="match status" value="1"/>
</dbReference>
<dbReference type="GeneID" id="78289140"/>
<evidence type="ECO:0000256" key="2">
    <source>
        <dbReference type="ARBA" id="ARBA00022801"/>
    </source>
</evidence>
<gene>
    <name evidence="4" type="ORF">SAMN04489758_13419</name>
</gene>
<dbReference type="GO" id="GO:0004563">
    <property type="term" value="F:beta-N-acetylhexosaminidase activity"/>
    <property type="evidence" value="ECO:0007669"/>
    <property type="project" value="UniProtKB-ARBA"/>
</dbReference>
<evidence type="ECO:0000313" key="4">
    <source>
        <dbReference type="EMBL" id="SET73701.1"/>
    </source>
</evidence>
<comment type="similarity">
    <text evidence="1">Belongs to the glycosyl hydrolase 20 family.</text>
</comment>
<dbReference type="PANTHER" id="PTHR43678">
    <property type="entry name" value="PUTATIVE (AFU_ORTHOLOGUE AFUA_2G00640)-RELATED"/>
    <property type="match status" value="1"/>
</dbReference>
<dbReference type="GO" id="GO:0005975">
    <property type="term" value="P:carbohydrate metabolic process"/>
    <property type="evidence" value="ECO:0007669"/>
    <property type="project" value="InterPro"/>
</dbReference>
<dbReference type="InterPro" id="IPR017853">
    <property type="entry name" value="GH"/>
</dbReference>
<keyword evidence="2" id="KW-0378">Hydrolase</keyword>
<feature type="domain" description="Glycoside hydrolase family 20 catalytic" evidence="3">
    <location>
        <begin position="44"/>
        <end position="369"/>
    </location>
</feature>
<evidence type="ECO:0000313" key="5">
    <source>
        <dbReference type="Proteomes" id="UP000198558"/>
    </source>
</evidence>
<protein>
    <submittedName>
        <fullName evidence="4">Hexosaminidase</fullName>
    </submittedName>
</protein>
<dbReference type="RefSeq" id="WP_092355664.1">
    <property type="nucleotide sequence ID" value="NZ_FOIN01000034.1"/>
</dbReference>
<accession>A0A1I0GRH4</accession>
<dbReference type="Gene3D" id="3.20.20.80">
    <property type="entry name" value="Glycosidases"/>
    <property type="match status" value="1"/>
</dbReference>
<name>A0A1I0GRH4_9FIRM</name>
<dbReference type="InterPro" id="IPR015883">
    <property type="entry name" value="Glyco_hydro_20_cat"/>
</dbReference>
<evidence type="ECO:0000256" key="1">
    <source>
        <dbReference type="ARBA" id="ARBA00006285"/>
    </source>
</evidence>
<proteinExistence type="inferred from homology"/>
<dbReference type="PANTHER" id="PTHR43678:SF1">
    <property type="entry name" value="BETA-N-ACETYLHEXOSAMINIDASE"/>
    <property type="match status" value="1"/>
</dbReference>
<keyword evidence="5" id="KW-1185">Reference proteome</keyword>
<organism evidence="4 5">
    <name type="scientific">Thomasclavelia cocleata</name>
    <dbReference type="NCBI Taxonomy" id="69824"/>
    <lineage>
        <taxon>Bacteria</taxon>
        <taxon>Bacillati</taxon>
        <taxon>Bacillota</taxon>
        <taxon>Erysipelotrichia</taxon>
        <taxon>Erysipelotrichales</taxon>
        <taxon>Coprobacillaceae</taxon>
        <taxon>Thomasclavelia</taxon>
    </lineage>
</organism>
<dbReference type="InterPro" id="IPR052764">
    <property type="entry name" value="GH20_Enzymes"/>
</dbReference>
<dbReference type="Pfam" id="PF00728">
    <property type="entry name" value="Glyco_hydro_20"/>
    <property type="match status" value="1"/>
</dbReference>
<dbReference type="CDD" id="cd06564">
    <property type="entry name" value="GH20_DspB_LnbB-like"/>
    <property type="match status" value="1"/>
</dbReference>
<sequence>MKKKLNKILSFVLCCTMIFSAIFITGGTTEVQAMEDKQLKSIFSIDAGRKYFSEEQLKSIIDKAYKSGYTDVQILLGNDALRFFLADMSMEVNGVTYSSDDVKEALTKGNKHYYDDPNGNALTEDEMSRILAYAKERGLSIVPVINSPGHMDSILVAMEELGLEDVRFTHDNKVSERTVNIENAVAVEFTHQLVKKYATYFGNSEACEIFNFGADEYANDVFGNPGWSYLQDLGLYDEFIAYVNENARIIKEAGMEPMCFNDGIYYDSRDDFGTFDKDIIISYWTAGWWGFYVAKPEYLAGKGHKILNTNDAWYWVLGNISDGGYKYESTTVNIDQKEFNDVTGATSEINIIGSMQCVWCDEPSKEHDFDRIFALMDQFSTKHADYLIRPADYTKVDEAVAKVPANLDIYTQESVTKLNDAINAVVRNKRVTEQDVVDEYAIAIENAIKDLTIKSADYTKVDEAISSIPNDLTIYTEETVKLLNDAKAAVVYGLDITKQEEVDAMAKAIQEAVAGLVLKEDKKPGQDEVKPNPSNPSTGDTLNLVPVMLLLIISGGLGIQVLRRKKDN</sequence>
<reference evidence="5" key="1">
    <citation type="submission" date="2016-10" db="EMBL/GenBank/DDBJ databases">
        <authorList>
            <person name="Varghese N."/>
            <person name="Submissions S."/>
        </authorList>
    </citation>
    <scope>NUCLEOTIDE SEQUENCE [LARGE SCALE GENOMIC DNA]</scope>
    <source>
        <strain evidence="5">DSM 1551</strain>
    </source>
</reference>
<evidence type="ECO:0000259" key="3">
    <source>
        <dbReference type="Pfam" id="PF00728"/>
    </source>
</evidence>
<dbReference type="EMBL" id="FOIN01000034">
    <property type="protein sequence ID" value="SET73701.1"/>
    <property type="molecule type" value="Genomic_DNA"/>
</dbReference>